<gene>
    <name evidence="1" type="ORF">TNIN_365141</name>
</gene>
<accession>A0A8X6Y346</accession>
<protein>
    <submittedName>
        <fullName evidence="1">Uncharacterized protein</fullName>
    </submittedName>
</protein>
<proteinExistence type="predicted"/>
<organism evidence="1 2">
    <name type="scientific">Trichonephila inaurata madagascariensis</name>
    <dbReference type="NCBI Taxonomy" id="2747483"/>
    <lineage>
        <taxon>Eukaryota</taxon>
        <taxon>Metazoa</taxon>
        <taxon>Ecdysozoa</taxon>
        <taxon>Arthropoda</taxon>
        <taxon>Chelicerata</taxon>
        <taxon>Arachnida</taxon>
        <taxon>Araneae</taxon>
        <taxon>Araneomorphae</taxon>
        <taxon>Entelegynae</taxon>
        <taxon>Araneoidea</taxon>
        <taxon>Nephilidae</taxon>
        <taxon>Trichonephila</taxon>
        <taxon>Trichonephila inaurata</taxon>
    </lineage>
</organism>
<keyword evidence="2" id="KW-1185">Reference proteome</keyword>
<dbReference type="EMBL" id="BMAV01014790">
    <property type="protein sequence ID" value="GFY63467.1"/>
    <property type="molecule type" value="Genomic_DNA"/>
</dbReference>
<name>A0A8X6Y346_9ARAC</name>
<sequence length="174" mass="19400">MQPPPSERNRITANEVGKDLLFILSKRRDQREERRAAVVTTPQFSPYAIWKGETRIITDSHRTAEFLDCLLPRIIVADLGTRSENTLPTGAVVARYCKRKPTFSFAICCPVKPAAVCQYAVKQRFLIRSLHGLLGSPPSRAIVMRPAACLQVLTHELFAAAICATEPATPANRW</sequence>
<evidence type="ECO:0000313" key="1">
    <source>
        <dbReference type="EMBL" id="GFY63467.1"/>
    </source>
</evidence>
<reference evidence="1" key="1">
    <citation type="submission" date="2020-08" db="EMBL/GenBank/DDBJ databases">
        <title>Multicomponent nature underlies the extraordinary mechanical properties of spider dragline silk.</title>
        <authorList>
            <person name="Kono N."/>
            <person name="Nakamura H."/>
            <person name="Mori M."/>
            <person name="Yoshida Y."/>
            <person name="Ohtoshi R."/>
            <person name="Malay A.D."/>
            <person name="Moran D.A.P."/>
            <person name="Tomita M."/>
            <person name="Numata K."/>
            <person name="Arakawa K."/>
        </authorList>
    </citation>
    <scope>NUCLEOTIDE SEQUENCE</scope>
</reference>
<evidence type="ECO:0000313" key="2">
    <source>
        <dbReference type="Proteomes" id="UP000886998"/>
    </source>
</evidence>
<comment type="caution">
    <text evidence="1">The sequence shown here is derived from an EMBL/GenBank/DDBJ whole genome shotgun (WGS) entry which is preliminary data.</text>
</comment>
<dbReference type="AlphaFoldDB" id="A0A8X6Y346"/>
<dbReference type="Proteomes" id="UP000886998">
    <property type="component" value="Unassembled WGS sequence"/>
</dbReference>